<keyword evidence="2" id="KW-1185">Reference proteome</keyword>
<dbReference type="AlphaFoldDB" id="A0A0D7BDN4"/>
<reference evidence="1 2" key="1">
    <citation type="journal article" date="2015" name="Fungal Genet. Biol.">
        <title>Evolution of novel wood decay mechanisms in Agaricales revealed by the genome sequences of Fistulina hepatica and Cylindrobasidium torrendii.</title>
        <authorList>
            <person name="Floudas D."/>
            <person name="Held B.W."/>
            <person name="Riley R."/>
            <person name="Nagy L.G."/>
            <person name="Koehler G."/>
            <person name="Ransdell A.S."/>
            <person name="Younus H."/>
            <person name="Chow J."/>
            <person name="Chiniquy J."/>
            <person name="Lipzen A."/>
            <person name="Tritt A."/>
            <person name="Sun H."/>
            <person name="Haridas S."/>
            <person name="LaButti K."/>
            <person name="Ohm R.A."/>
            <person name="Kues U."/>
            <person name="Blanchette R.A."/>
            <person name="Grigoriev I.V."/>
            <person name="Minto R.E."/>
            <person name="Hibbett D.S."/>
        </authorList>
    </citation>
    <scope>NUCLEOTIDE SEQUENCE [LARGE SCALE GENOMIC DNA]</scope>
    <source>
        <strain evidence="1 2">FP15055 ss-10</strain>
    </source>
</reference>
<accession>A0A0D7BDN4</accession>
<proteinExistence type="predicted"/>
<dbReference type="EMBL" id="KN880499">
    <property type="protein sequence ID" value="KIY68628.1"/>
    <property type="molecule type" value="Genomic_DNA"/>
</dbReference>
<evidence type="ECO:0008006" key="3">
    <source>
        <dbReference type="Google" id="ProtNLM"/>
    </source>
</evidence>
<organism evidence="1 2">
    <name type="scientific">Cylindrobasidium torrendii FP15055 ss-10</name>
    <dbReference type="NCBI Taxonomy" id="1314674"/>
    <lineage>
        <taxon>Eukaryota</taxon>
        <taxon>Fungi</taxon>
        <taxon>Dikarya</taxon>
        <taxon>Basidiomycota</taxon>
        <taxon>Agaricomycotina</taxon>
        <taxon>Agaricomycetes</taxon>
        <taxon>Agaricomycetidae</taxon>
        <taxon>Agaricales</taxon>
        <taxon>Marasmiineae</taxon>
        <taxon>Physalacriaceae</taxon>
        <taxon>Cylindrobasidium</taxon>
    </lineage>
</organism>
<dbReference type="Proteomes" id="UP000054007">
    <property type="component" value="Unassembled WGS sequence"/>
</dbReference>
<evidence type="ECO:0000313" key="1">
    <source>
        <dbReference type="EMBL" id="KIY68628.1"/>
    </source>
</evidence>
<evidence type="ECO:0000313" key="2">
    <source>
        <dbReference type="Proteomes" id="UP000054007"/>
    </source>
</evidence>
<name>A0A0D7BDN4_9AGAR</name>
<sequence>MSLPVELIVEILDLTVSLYKQPAAPLALICRTLKPFVDEILYRNVIVARPSQLPALADVIARDASKASHVRSLILPFTFPVAKSPELDALSTITNSCPGLTHLSCPAALCTTAFCGRLSALKSLTINVQNGTYPSYVPPSVVEMTFYDTSVLLQSRWPWNLALSRACAENLRRVTLYASVPKGAKESAKGANKFLTSTLLSVLPEQVQLAVVISNHALEEGARLVSCRDACAPRLAVFACSVIEDLNGHGSVSLEAESKAADMTGRHAVVSHLWRRPGVHQEMWAAAQNVMQAEVDAAAAKA</sequence>
<gene>
    <name evidence="1" type="ORF">CYLTODRAFT_410266</name>
</gene>
<dbReference type="OrthoDB" id="3259136at2759"/>
<protein>
    <recommendedName>
        <fullName evidence="3">F-box domain-containing protein</fullName>
    </recommendedName>
</protein>